<dbReference type="InterPro" id="IPR021815">
    <property type="entry name" value="TsiV"/>
</dbReference>
<comment type="caution">
    <text evidence="1">The sequence shown here is derived from an EMBL/GenBank/DDBJ whole genome shotgun (WGS) entry which is preliminary data.</text>
</comment>
<proteinExistence type="predicted"/>
<dbReference type="OrthoDB" id="9179973at2"/>
<accession>A0A540WNP7</accession>
<dbReference type="AlphaFoldDB" id="A0A540WNP7"/>
<organism evidence="1 2">
    <name type="scientific">Myxococcus llanfairpwllgwyngyllgogerychwyrndrobwllllantysiliogogogochensis</name>
    <dbReference type="NCBI Taxonomy" id="2590453"/>
    <lineage>
        <taxon>Bacteria</taxon>
        <taxon>Pseudomonadati</taxon>
        <taxon>Myxococcota</taxon>
        <taxon>Myxococcia</taxon>
        <taxon>Myxococcales</taxon>
        <taxon>Cystobacterineae</taxon>
        <taxon>Myxococcaceae</taxon>
        <taxon>Myxococcus</taxon>
    </lineage>
</organism>
<dbReference type="RefSeq" id="WP_141647580.1">
    <property type="nucleotide sequence ID" value="NZ_VIFM01000240.1"/>
</dbReference>
<dbReference type="Pfam" id="PF11876">
    <property type="entry name" value="TsiV"/>
    <property type="match status" value="1"/>
</dbReference>
<sequence>MSEHFPHLRIESDEQGYLVLRDGLTFCFYLHRAHEGLGPAILQALERFQRALPPQTLTLQPDSEGYWRTLKPSDWEHIQRSLLQDEWPQVTLISDSKGVPEFSFSYSGVPMDVTTRGDSIGRSCVATFGLPTEYLERHGPERVRELALEIAASLPFTSGYASLCFNAPLDLMGVRQRVRELAFSYPGMEIIDDSVSQDIGSRVRGAHWLTFLGQPLLSALGGASKLRARLSTSGTQVLELDGERAVVSLGTWPEAGDSTRGATLPAYRELARILEPWLYHRDSDTLYDPDFPPEEQLRWERRFLD</sequence>
<dbReference type="Proteomes" id="UP000315369">
    <property type="component" value="Unassembled WGS sequence"/>
</dbReference>
<protein>
    <submittedName>
        <fullName evidence="1">DUF3396 domain-containing protein</fullName>
    </submittedName>
</protein>
<name>A0A540WNP7_9BACT</name>
<reference evidence="1 2" key="1">
    <citation type="submission" date="2019-06" db="EMBL/GenBank/DDBJ databases">
        <authorList>
            <person name="Livingstone P."/>
            <person name="Whitworth D."/>
        </authorList>
    </citation>
    <scope>NUCLEOTIDE SEQUENCE [LARGE SCALE GENOMIC DNA]</scope>
    <source>
        <strain evidence="1 2">AM401</strain>
    </source>
</reference>
<keyword evidence="2" id="KW-1185">Reference proteome</keyword>
<evidence type="ECO:0000313" key="2">
    <source>
        <dbReference type="Proteomes" id="UP000315369"/>
    </source>
</evidence>
<dbReference type="EMBL" id="VIFM01000240">
    <property type="protein sequence ID" value="TQF10639.1"/>
    <property type="molecule type" value="Genomic_DNA"/>
</dbReference>
<evidence type="ECO:0000313" key="1">
    <source>
        <dbReference type="EMBL" id="TQF10639.1"/>
    </source>
</evidence>
<gene>
    <name evidence="1" type="ORF">FJV41_38390</name>
</gene>